<dbReference type="Proteomes" id="UP000078343">
    <property type="component" value="Unassembled WGS sequence"/>
</dbReference>
<dbReference type="GO" id="GO:0006508">
    <property type="term" value="P:proteolysis"/>
    <property type="evidence" value="ECO:0007669"/>
    <property type="project" value="UniProtKB-KW"/>
</dbReference>
<dbReference type="EMBL" id="LVYI01000002">
    <property type="protein sequence ID" value="OAP63356.1"/>
    <property type="molecule type" value="Genomic_DNA"/>
</dbReference>
<dbReference type="RefSeq" id="XP_018696723.1">
    <property type="nucleotide sequence ID" value="XM_018834099.1"/>
</dbReference>
<dbReference type="PANTHER" id="PTHR47966:SF65">
    <property type="entry name" value="ASPARTIC-TYPE ENDOPEPTIDASE"/>
    <property type="match status" value="1"/>
</dbReference>
<dbReference type="GeneID" id="30006753"/>
<dbReference type="GO" id="GO:0004190">
    <property type="term" value="F:aspartic-type endopeptidase activity"/>
    <property type="evidence" value="ECO:0007669"/>
    <property type="project" value="UniProtKB-KW"/>
</dbReference>
<comment type="similarity">
    <text evidence="1 4">Belongs to the peptidase A1 family.</text>
</comment>
<keyword evidence="4" id="KW-0645">Protease</keyword>
<keyword evidence="5" id="KW-0732">Signal</keyword>
<keyword evidence="2 4" id="KW-0064">Aspartyl protease</keyword>
<dbReference type="InterPro" id="IPR001969">
    <property type="entry name" value="Aspartic_peptidase_AS"/>
</dbReference>
<feature type="active site" evidence="3">
    <location>
        <position position="93"/>
    </location>
</feature>
<feature type="signal peptide" evidence="5">
    <location>
        <begin position="1"/>
        <end position="22"/>
    </location>
</feature>
<protein>
    <recommendedName>
        <fullName evidence="6">Peptidase A1 domain-containing protein</fullName>
    </recommendedName>
</protein>
<dbReference type="PROSITE" id="PS51767">
    <property type="entry name" value="PEPTIDASE_A1"/>
    <property type="match status" value="1"/>
</dbReference>
<dbReference type="InterPro" id="IPR021109">
    <property type="entry name" value="Peptidase_aspartic_dom_sf"/>
</dbReference>
<accession>A0A178ZV95</accession>
<keyword evidence="8" id="KW-1185">Reference proteome</keyword>
<dbReference type="InterPro" id="IPR001461">
    <property type="entry name" value="Aspartic_peptidase_A1"/>
</dbReference>
<evidence type="ECO:0000256" key="1">
    <source>
        <dbReference type="ARBA" id="ARBA00007447"/>
    </source>
</evidence>
<proteinExistence type="inferred from homology"/>
<comment type="caution">
    <text evidence="7">The sequence shown here is derived from an EMBL/GenBank/DDBJ whole genome shotgun (WGS) entry which is preliminary data.</text>
</comment>
<reference evidence="7 8" key="1">
    <citation type="submission" date="2016-04" db="EMBL/GenBank/DDBJ databases">
        <title>Draft genome of Fonsecaea erecta CBS 125763.</title>
        <authorList>
            <person name="Weiss V.A."/>
            <person name="Vicente V.A."/>
            <person name="Raittz R.T."/>
            <person name="Moreno L.F."/>
            <person name="De Souza E.M."/>
            <person name="Pedrosa F.O."/>
            <person name="Steffens M.B."/>
            <person name="Faoro H."/>
            <person name="Tadra-Sfeir M.Z."/>
            <person name="Najafzadeh M.J."/>
            <person name="Felipe M.S."/>
            <person name="Teixeira M."/>
            <person name="Sun J."/>
            <person name="Xi L."/>
            <person name="Gomes R."/>
            <person name="De Azevedo C.M."/>
            <person name="Salgado C.G."/>
            <person name="Da Silva M.B."/>
            <person name="Nascimento M.F."/>
            <person name="Queiroz-Telles F."/>
            <person name="Attili D.S."/>
            <person name="Gorbushina A."/>
        </authorList>
    </citation>
    <scope>NUCLEOTIDE SEQUENCE [LARGE SCALE GENOMIC DNA]</scope>
    <source>
        <strain evidence="7 8">CBS 125763</strain>
    </source>
</reference>
<keyword evidence="4" id="KW-0378">Hydrolase</keyword>
<dbReference type="PANTHER" id="PTHR47966">
    <property type="entry name" value="BETA-SITE APP-CLEAVING ENZYME, ISOFORM A-RELATED"/>
    <property type="match status" value="1"/>
</dbReference>
<evidence type="ECO:0000256" key="4">
    <source>
        <dbReference type="RuleBase" id="RU000454"/>
    </source>
</evidence>
<dbReference type="STRING" id="1367422.A0A178ZV95"/>
<organism evidence="7 8">
    <name type="scientific">Fonsecaea erecta</name>
    <dbReference type="NCBI Taxonomy" id="1367422"/>
    <lineage>
        <taxon>Eukaryota</taxon>
        <taxon>Fungi</taxon>
        <taxon>Dikarya</taxon>
        <taxon>Ascomycota</taxon>
        <taxon>Pezizomycotina</taxon>
        <taxon>Eurotiomycetes</taxon>
        <taxon>Chaetothyriomycetidae</taxon>
        <taxon>Chaetothyriales</taxon>
        <taxon>Herpotrichiellaceae</taxon>
        <taxon>Fonsecaea</taxon>
    </lineage>
</organism>
<evidence type="ECO:0000259" key="6">
    <source>
        <dbReference type="PROSITE" id="PS51767"/>
    </source>
</evidence>
<dbReference type="Pfam" id="PF00026">
    <property type="entry name" value="Asp"/>
    <property type="match status" value="1"/>
</dbReference>
<dbReference type="Gene3D" id="2.40.70.10">
    <property type="entry name" value="Acid Proteases"/>
    <property type="match status" value="2"/>
</dbReference>
<name>A0A178ZV95_9EURO</name>
<feature type="active site" evidence="3">
    <location>
        <position position="286"/>
    </location>
</feature>
<dbReference type="PROSITE" id="PS00141">
    <property type="entry name" value="ASP_PROTEASE"/>
    <property type="match status" value="1"/>
</dbReference>
<evidence type="ECO:0000313" key="8">
    <source>
        <dbReference type="Proteomes" id="UP000078343"/>
    </source>
</evidence>
<sequence>MRRLSLICLLAPLLLLTELVTSAPSGPPQDNHRRSSKSLRLKTRRVNKPALRRRQDDSGDEFLATTGWDPKEFQYEISVGFGTPLQDILLVIDTGSSDTWAFPPDLCSITPGCFWSFDPDQSSTYELVSKDAFTIEYEEGTTVASGDFFTDTLSFESGVQVDDVQLGLATAITGNLSWGVMGLGFDTGESKPLYPNLIDMLVKSGTIDTPLFSLWSSLIGPDSGGFILFGDVDETAYKGDITWRPMVADEDGTYKDYLITLTGWGTTASPSKQLTTVSVNVDLLLDSGTTNIVLPPDMYNSLVGYLPFTVANRNVDCTVPPGSVDFYFGDDLKISIPFQSLVLPTPGAATGCAWGMEPAKDGDWLILGDTFLQNAYVAYDLANYRYGIAPTNYG</sequence>
<evidence type="ECO:0000256" key="5">
    <source>
        <dbReference type="SAM" id="SignalP"/>
    </source>
</evidence>
<feature type="chain" id="PRO_5008098808" description="Peptidase A1 domain-containing protein" evidence="5">
    <location>
        <begin position="23"/>
        <end position="394"/>
    </location>
</feature>
<dbReference type="PRINTS" id="PR00792">
    <property type="entry name" value="PEPSIN"/>
</dbReference>
<evidence type="ECO:0000256" key="2">
    <source>
        <dbReference type="ARBA" id="ARBA00022750"/>
    </source>
</evidence>
<gene>
    <name evidence="7" type="ORF">AYL99_02583</name>
</gene>
<evidence type="ECO:0000313" key="7">
    <source>
        <dbReference type="EMBL" id="OAP63356.1"/>
    </source>
</evidence>
<evidence type="ECO:0000256" key="3">
    <source>
        <dbReference type="PIRSR" id="PIRSR601461-1"/>
    </source>
</evidence>
<feature type="domain" description="Peptidase A1" evidence="6">
    <location>
        <begin position="75"/>
        <end position="389"/>
    </location>
</feature>
<dbReference type="AlphaFoldDB" id="A0A178ZV95"/>
<dbReference type="InterPro" id="IPR033121">
    <property type="entry name" value="PEPTIDASE_A1"/>
</dbReference>
<dbReference type="OrthoDB" id="4074350at2759"/>
<dbReference type="SUPFAM" id="SSF50630">
    <property type="entry name" value="Acid proteases"/>
    <property type="match status" value="1"/>
</dbReference>